<feature type="transmembrane region" description="Helical" evidence="8">
    <location>
        <begin position="325"/>
        <end position="343"/>
    </location>
</feature>
<comment type="subcellular location">
    <subcellularLocation>
        <location evidence="1">Membrane</location>
        <topology evidence="1">Multi-pass membrane protein</topology>
    </subcellularLocation>
</comment>
<evidence type="ECO:0000256" key="5">
    <source>
        <dbReference type="ARBA" id="ARBA00022989"/>
    </source>
</evidence>
<keyword evidence="11" id="KW-1185">Reference proteome</keyword>
<dbReference type="InterPro" id="IPR036259">
    <property type="entry name" value="MFS_trans_sf"/>
</dbReference>
<organism evidence="10 11">
    <name type="scientific">Cucurbitaria berberidis CBS 394.84</name>
    <dbReference type="NCBI Taxonomy" id="1168544"/>
    <lineage>
        <taxon>Eukaryota</taxon>
        <taxon>Fungi</taxon>
        <taxon>Dikarya</taxon>
        <taxon>Ascomycota</taxon>
        <taxon>Pezizomycotina</taxon>
        <taxon>Dothideomycetes</taxon>
        <taxon>Pleosporomycetidae</taxon>
        <taxon>Pleosporales</taxon>
        <taxon>Pleosporineae</taxon>
        <taxon>Cucurbitariaceae</taxon>
        <taxon>Cucurbitaria</taxon>
    </lineage>
</organism>
<dbReference type="GO" id="GO:0016020">
    <property type="term" value="C:membrane"/>
    <property type="evidence" value="ECO:0007669"/>
    <property type="project" value="UniProtKB-SubCell"/>
</dbReference>
<sequence length="569" mass="61701">MPGGGVVAVTGTADINRVEAPVTVRAYLIVAFAAFGGIFFGYDTGWMGGVLNMDFFINQYTGYEYPDVKFPGAGKLDAQVVAYRKQFFSIPSWQQSLTTSILSAGTFFGAIIAGDLADFIGRRFTIILGCGIFCIGGILEVASTGLGVMVAGRLIAGFGVGFISAIVILYMSEIAPKKVRGAVVAGYQFCITIGILLANCVVYATQNRRDTGSYRIPIAVQFLWAIILATGLALLPESPRYWVKKGKLDKAAHALGRVRGQPLDSEYIQDELAEIIANHEYEMSVVPQTSYLGSWMACFEGKITSPASNKRRTILGICMQMMQQLTGINFIFYFGPVFFTQLGSISNPFLIGLVTTLVNVLSTPASFIMVEKIGRRPILIFGAAGMVIMQFIVGAIGATAGKNTADHPANPNATRAMIAFICLNISVFATTWGPAAWIVIGEIFPLTIRSRGVGLSTASNWFWNCIIGVITPYLVADRPDSAKLGSNVFFMWGGLCCISFLFAYFFVPETKGLTLEQVDKMLEESTPRTSRKWKPHSTFAAEMNLGEKNIEIPLATQHVAGKNETISTV</sequence>
<keyword evidence="6 8" id="KW-0472">Membrane</keyword>
<dbReference type="NCBIfam" id="TIGR00879">
    <property type="entry name" value="SP"/>
    <property type="match status" value="1"/>
</dbReference>
<keyword evidence="3 7" id="KW-0813">Transport</keyword>
<reference evidence="10" key="1">
    <citation type="submission" date="2020-01" db="EMBL/GenBank/DDBJ databases">
        <authorList>
            <consortium name="DOE Joint Genome Institute"/>
            <person name="Haridas S."/>
            <person name="Albert R."/>
            <person name="Binder M."/>
            <person name="Bloem J."/>
            <person name="Labutti K."/>
            <person name="Salamov A."/>
            <person name="Andreopoulos B."/>
            <person name="Baker S.E."/>
            <person name="Barry K."/>
            <person name="Bills G."/>
            <person name="Bluhm B.H."/>
            <person name="Cannon C."/>
            <person name="Castanera R."/>
            <person name="Culley D.E."/>
            <person name="Daum C."/>
            <person name="Ezra D."/>
            <person name="Gonzalez J.B."/>
            <person name="Henrissat B."/>
            <person name="Kuo A."/>
            <person name="Liang C."/>
            <person name="Lipzen A."/>
            <person name="Lutzoni F."/>
            <person name="Magnuson J."/>
            <person name="Mondo S."/>
            <person name="Nolan M."/>
            <person name="Ohm R."/>
            <person name="Pangilinan J."/>
            <person name="Park H.-J."/>
            <person name="Ramirez L."/>
            <person name="Alfaro M."/>
            <person name="Sun H."/>
            <person name="Tritt A."/>
            <person name="Yoshinaga Y."/>
            <person name="Zwiers L.-H."/>
            <person name="Turgeon B.G."/>
            <person name="Goodwin S.B."/>
            <person name="Spatafora J.W."/>
            <person name="Crous P.W."/>
            <person name="Grigoriev I.V."/>
        </authorList>
    </citation>
    <scope>NUCLEOTIDE SEQUENCE</scope>
    <source>
        <strain evidence="10">CBS 394.84</strain>
    </source>
</reference>
<dbReference type="InterPro" id="IPR005828">
    <property type="entry name" value="MFS_sugar_transport-like"/>
</dbReference>
<feature type="transmembrane region" description="Helical" evidence="8">
    <location>
        <begin position="97"/>
        <end position="117"/>
    </location>
</feature>
<dbReference type="PROSITE" id="PS00217">
    <property type="entry name" value="SUGAR_TRANSPORT_2"/>
    <property type="match status" value="1"/>
</dbReference>
<evidence type="ECO:0000256" key="4">
    <source>
        <dbReference type="ARBA" id="ARBA00022692"/>
    </source>
</evidence>
<keyword evidence="5 8" id="KW-1133">Transmembrane helix</keyword>
<dbReference type="PANTHER" id="PTHR48022">
    <property type="entry name" value="PLASTIDIC GLUCOSE TRANSPORTER 4"/>
    <property type="match status" value="1"/>
</dbReference>
<dbReference type="GO" id="GO:0005351">
    <property type="term" value="F:carbohydrate:proton symporter activity"/>
    <property type="evidence" value="ECO:0007669"/>
    <property type="project" value="TreeGrafter"/>
</dbReference>
<comment type="caution">
    <text evidence="10">The sequence shown here is derived from an EMBL/GenBank/DDBJ whole genome shotgun (WGS) entry which is preliminary data.</text>
</comment>
<dbReference type="OrthoDB" id="6612291at2759"/>
<evidence type="ECO:0000256" key="8">
    <source>
        <dbReference type="SAM" id="Phobius"/>
    </source>
</evidence>
<evidence type="ECO:0000313" key="11">
    <source>
        <dbReference type="Proteomes" id="UP000800039"/>
    </source>
</evidence>
<evidence type="ECO:0000259" key="9">
    <source>
        <dbReference type="PROSITE" id="PS50850"/>
    </source>
</evidence>
<feature type="transmembrane region" description="Helical" evidence="8">
    <location>
        <begin position="452"/>
        <end position="476"/>
    </location>
</feature>
<feature type="transmembrane region" description="Helical" evidence="8">
    <location>
        <begin position="124"/>
        <end position="142"/>
    </location>
</feature>
<evidence type="ECO:0000313" key="10">
    <source>
        <dbReference type="EMBL" id="KAF1844042.1"/>
    </source>
</evidence>
<keyword evidence="4 8" id="KW-0812">Transmembrane</keyword>
<evidence type="ECO:0000256" key="7">
    <source>
        <dbReference type="RuleBase" id="RU003346"/>
    </source>
</evidence>
<dbReference type="InterPro" id="IPR020846">
    <property type="entry name" value="MFS_dom"/>
</dbReference>
<dbReference type="FunFam" id="1.20.1250.20:FF:000180">
    <property type="entry name" value="MFS monosaccharide transporter"/>
    <property type="match status" value="1"/>
</dbReference>
<dbReference type="Gene3D" id="1.20.1250.20">
    <property type="entry name" value="MFS general substrate transporter like domains"/>
    <property type="match status" value="1"/>
</dbReference>
<dbReference type="PROSITE" id="PS00216">
    <property type="entry name" value="SUGAR_TRANSPORT_1"/>
    <property type="match status" value="2"/>
</dbReference>
<feature type="domain" description="Major facilitator superfamily (MFS) profile" evidence="9">
    <location>
        <begin position="29"/>
        <end position="511"/>
    </location>
</feature>
<evidence type="ECO:0000256" key="2">
    <source>
        <dbReference type="ARBA" id="ARBA00010992"/>
    </source>
</evidence>
<dbReference type="PANTHER" id="PTHR48022:SF61">
    <property type="entry name" value="HIGH AFFINITY GLUCOSE TRANSPORTER RGT2"/>
    <property type="match status" value="1"/>
</dbReference>
<dbReference type="PROSITE" id="PS50850">
    <property type="entry name" value="MFS"/>
    <property type="match status" value="1"/>
</dbReference>
<feature type="transmembrane region" description="Helical" evidence="8">
    <location>
        <begin position="148"/>
        <end position="170"/>
    </location>
</feature>
<feature type="transmembrane region" description="Helical" evidence="8">
    <location>
        <begin position="349"/>
        <end position="370"/>
    </location>
</feature>
<dbReference type="AlphaFoldDB" id="A0A9P4L782"/>
<dbReference type="RefSeq" id="XP_040786605.1">
    <property type="nucleotide sequence ID" value="XM_040937976.1"/>
</dbReference>
<dbReference type="CDD" id="cd17356">
    <property type="entry name" value="MFS_HXT"/>
    <property type="match status" value="1"/>
</dbReference>
<protein>
    <submittedName>
        <fullName evidence="10">Monosaccharide transporter-like protein</fullName>
    </submittedName>
</protein>
<feature type="transmembrane region" description="Helical" evidence="8">
    <location>
        <begin position="182"/>
        <end position="204"/>
    </location>
</feature>
<dbReference type="SUPFAM" id="SSF103473">
    <property type="entry name" value="MFS general substrate transporter"/>
    <property type="match status" value="1"/>
</dbReference>
<accession>A0A9P4L782</accession>
<name>A0A9P4L782_9PLEO</name>
<feature type="transmembrane region" description="Helical" evidence="8">
    <location>
        <begin position="216"/>
        <end position="235"/>
    </location>
</feature>
<evidence type="ECO:0000256" key="1">
    <source>
        <dbReference type="ARBA" id="ARBA00004141"/>
    </source>
</evidence>
<feature type="transmembrane region" description="Helical" evidence="8">
    <location>
        <begin position="24"/>
        <end position="42"/>
    </location>
</feature>
<dbReference type="Proteomes" id="UP000800039">
    <property type="component" value="Unassembled WGS sequence"/>
</dbReference>
<dbReference type="Pfam" id="PF00083">
    <property type="entry name" value="Sugar_tr"/>
    <property type="match status" value="1"/>
</dbReference>
<dbReference type="InterPro" id="IPR003663">
    <property type="entry name" value="Sugar/inositol_transpt"/>
</dbReference>
<feature type="transmembrane region" description="Helical" evidence="8">
    <location>
        <begin position="418"/>
        <end position="440"/>
    </location>
</feature>
<evidence type="ECO:0000256" key="3">
    <source>
        <dbReference type="ARBA" id="ARBA00022448"/>
    </source>
</evidence>
<dbReference type="InterPro" id="IPR050360">
    <property type="entry name" value="MFS_Sugar_Transporters"/>
</dbReference>
<proteinExistence type="inferred from homology"/>
<comment type="similarity">
    <text evidence="2 7">Belongs to the major facilitator superfamily. Sugar transporter (TC 2.A.1.1) family.</text>
</comment>
<dbReference type="PRINTS" id="PR00171">
    <property type="entry name" value="SUGRTRNSPORT"/>
</dbReference>
<evidence type="ECO:0000256" key="6">
    <source>
        <dbReference type="ARBA" id="ARBA00023136"/>
    </source>
</evidence>
<feature type="transmembrane region" description="Helical" evidence="8">
    <location>
        <begin position="377"/>
        <end position="398"/>
    </location>
</feature>
<dbReference type="GeneID" id="63855226"/>
<feature type="transmembrane region" description="Helical" evidence="8">
    <location>
        <begin position="488"/>
        <end position="507"/>
    </location>
</feature>
<dbReference type="EMBL" id="ML976617">
    <property type="protein sequence ID" value="KAF1844042.1"/>
    <property type="molecule type" value="Genomic_DNA"/>
</dbReference>
<dbReference type="InterPro" id="IPR005829">
    <property type="entry name" value="Sugar_transporter_CS"/>
</dbReference>
<gene>
    <name evidence="10" type="ORF">K460DRAFT_419013</name>
</gene>